<comment type="caution">
    <text evidence="1">The sequence shown here is derived from an EMBL/GenBank/DDBJ whole genome shotgun (WGS) entry which is preliminary data.</text>
</comment>
<reference evidence="1 2" key="1">
    <citation type="submission" date="2019-08" db="EMBL/GenBank/DDBJ databases">
        <title>Aureimonas fodiniaquatilis sp. nov., isolated from a coal mine wastewater.</title>
        <authorList>
            <person name="Kim W."/>
        </authorList>
    </citation>
    <scope>NUCLEOTIDE SEQUENCE [LARGE SCALE GENOMIC DNA]</scope>
    <source>
        <strain evidence="1 2">CAU 1482</strain>
    </source>
</reference>
<proteinExistence type="predicted"/>
<organism evidence="1 2">
    <name type="scientific">Aureimonas fodinaquatilis</name>
    <dbReference type="NCBI Taxonomy" id="2565783"/>
    <lineage>
        <taxon>Bacteria</taxon>
        <taxon>Pseudomonadati</taxon>
        <taxon>Pseudomonadota</taxon>
        <taxon>Alphaproteobacteria</taxon>
        <taxon>Hyphomicrobiales</taxon>
        <taxon>Aurantimonadaceae</taxon>
        <taxon>Aureimonas</taxon>
    </lineage>
</organism>
<evidence type="ECO:0000313" key="1">
    <source>
        <dbReference type="EMBL" id="KAA0970820.1"/>
    </source>
</evidence>
<name>A0A5B0DZ54_9HYPH</name>
<gene>
    <name evidence="1" type="ORF">FPY71_10110</name>
</gene>
<protein>
    <submittedName>
        <fullName evidence="1">Uncharacterized protein</fullName>
    </submittedName>
</protein>
<dbReference type="OrthoDB" id="9946152at2"/>
<accession>A0A5B0DZ54</accession>
<dbReference type="Proteomes" id="UP000324738">
    <property type="component" value="Unassembled WGS sequence"/>
</dbReference>
<dbReference type="RefSeq" id="WP_149300133.1">
    <property type="nucleotide sequence ID" value="NZ_VTWH01000002.1"/>
</dbReference>
<sequence length="84" mass="9934">MSNDQLDRIEKLLRDIRQHQLDLMMRVMAVESTLKRHEDTATQRQLLLYEWCAPSSYKQSLEALHYEEINTPADLSNVLARFKS</sequence>
<dbReference type="EMBL" id="VTWH01000002">
    <property type="protein sequence ID" value="KAA0970820.1"/>
    <property type="molecule type" value="Genomic_DNA"/>
</dbReference>
<evidence type="ECO:0000313" key="2">
    <source>
        <dbReference type="Proteomes" id="UP000324738"/>
    </source>
</evidence>
<keyword evidence="2" id="KW-1185">Reference proteome</keyword>
<dbReference type="AlphaFoldDB" id="A0A5B0DZ54"/>